<evidence type="ECO:0000256" key="1">
    <source>
        <dbReference type="PROSITE-ProRule" id="PRU00278"/>
    </source>
</evidence>
<dbReference type="InterPro" id="IPR046357">
    <property type="entry name" value="PPIase_dom_sf"/>
</dbReference>
<dbReference type="PANTHER" id="PTHR43629:SF2">
    <property type="entry name" value="RHODANESE-LIKE_PPIC DOMAIN-CONTAINING PROTEIN 12, CHLOROPLASTIC"/>
    <property type="match status" value="1"/>
</dbReference>
<sequence length="448" mass="51363">MRNLNGQQQLGFQISTPQSENNQGLENWKYDHAKIRELMAHMIIVHELPFMFTEYEVFNMLMRAFAPEYEKVSRVTAKNNCMTSYDIKKKRTKGLLKQENRVFILTYEVNNATYNDVVVRALKDSISCQAILPYGGKLFHVHCCAHILNILVHDGLEEIEDVIYKVRESVKHVIASIARLNIFSEICKQLKLPGRRYKNREPSYNLLPSDEEWKKVEVVCTFSSLFNQATEIISGSEYPTSNLFLPELTNIKEALESQVESDYDFMRAMAQRMKVKFDKYWGNSFTTGSSSGGDREILVQHLLVKENDLNLLVELQKRVAGGEDLSDLAVEYPICPSKEEGGVLGWVRKGQMAAFSAPLVKVVRCKTKFGWHLLQVISEREGVLLGEVQPSELNEKLQDPNFTETAQLIDVREPKEMQETKGFLEENPTKLASKDLDFSWMNKAWTVA</sequence>
<dbReference type="Pfam" id="PF13616">
    <property type="entry name" value="Rotamase_3"/>
    <property type="match status" value="1"/>
</dbReference>
<evidence type="ECO:0000313" key="3">
    <source>
        <dbReference type="EnsemblPlants" id="AUR62037598-RA:cds"/>
    </source>
</evidence>
<reference evidence="3" key="1">
    <citation type="journal article" date="2017" name="Nature">
        <title>The genome of Chenopodium quinoa.</title>
        <authorList>
            <person name="Jarvis D.E."/>
            <person name="Ho Y.S."/>
            <person name="Lightfoot D.J."/>
            <person name="Schmoeckel S.M."/>
            <person name="Li B."/>
            <person name="Borm T.J.A."/>
            <person name="Ohyanagi H."/>
            <person name="Mineta K."/>
            <person name="Michell C.T."/>
            <person name="Saber N."/>
            <person name="Kharbatia N.M."/>
            <person name="Rupper R.R."/>
            <person name="Sharp A.R."/>
            <person name="Dally N."/>
            <person name="Boughton B.A."/>
            <person name="Woo Y.H."/>
            <person name="Gao G."/>
            <person name="Schijlen E.G.W.M."/>
            <person name="Guo X."/>
            <person name="Momin A.A."/>
            <person name="Negrao S."/>
            <person name="Al-Babili S."/>
            <person name="Gehring C."/>
            <person name="Roessner U."/>
            <person name="Jung C."/>
            <person name="Murphy K."/>
            <person name="Arold S.T."/>
            <person name="Gojobori T."/>
            <person name="van der Linden C.G."/>
            <person name="van Loo E.N."/>
            <person name="Jellen E.N."/>
            <person name="Maughan P.J."/>
            <person name="Tester M."/>
        </authorList>
    </citation>
    <scope>NUCLEOTIDE SEQUENCE [LARGE SCALE GENOMIC DNA]</scope>
    <source>
        <strain evidence="3">cv. PI 614886</strain>
    </source>
</reference>
<name>A0A803MZ21_CHEQI</name>
<dbReference type="InterPro" id="IPR025525">
    <property type="entry name" value="hAT-like_transposase_RNase-H"/>
</dbReference>
<dbReference type="InterPro" id="IPR052204">
    <property type="entry name" value="PpiC/parvulin_rotamase"/>
</dbReference>
<keyword evidence="1" id="KW-0697">Rotamase</keyword>
<protein>
    <recommendedName>
        <fullName evidence="2">PpiC domain-containing protein</fullName>
    </recommendedName>
</protein>
<reference evidence="3" key="2">
    <citation type="submission" date="2021-03" db="UniProtKB">
        <authorList>
            <consortium name="EnsemblPlants"/>
        </authorList>
    </citation>
    <scope>IDENTIFICATION</scope>
</reference>
<dbReference type="Pfam" id="PF14372">
    <property type="entry name" value="hAT-like_RNase-H"/>
    <property type="match status" value="1"/>
</dbReference>
<dbReference type="SUPFAM" id="SSF53098">
    <property type="entry name" value="Ribonuclease H-like"/>
    <property type="match status" value="1"/>
</dbReference>
<evidence type="ECO:0000313" key="4">
    <source>
        <dbReference type="Proteomes" id="UP000596660"/>
    </source>
</evidence>
<dbReference type="Gene3D" id="3.10.50.40">
    <property type="match status" value="1"/>
</dbReference>
<dbReference type="InterPro" id="IPR000297">
    <property type="entry name" value="PPIase_PpiC"/>
</dbReference>
<dbReference type="PROSITE" id="PS50198">
    <property type="entry name" value="PPIC_PPIASE_2"/>
    <property type="match status" value="1"/>
</dbReference>
<keyword evidence="1" id="KW-0413">Isomerase</keyword>
<dbReference type="SUPFAM" id="SSF54534">
    <property type="entry name" value="FKBP-like"/>
    <property type="match status" value="1"/>
</dbReference>
<keyword evidence="4" id="KW-1185">Reference proteome</keyword>
<dbReference type="Proteomes" id="UP000596660">
    <property type="component" value="Unplaced"/>
</dbReference>
<proteinExistence type="predicted"/>
<dbReference type="InterPro" id="IPR012337">
    <property type="entry name" value="RNaseH-like_sf"/>
</dbReference>
<dbReference type="GO" id="GO:0003677">
    <property type="term" value="F:DNA binding"/>
    <property type="evidence" value="ECO:0007669"/>
    <property type="project" value="InterPro"/>
</dbReference>
<accession>A0A803MZ21</accession>
<evidence type="ECO:0000259" key="2">
    <source>
        <dbReference type="PROSITE" id="PS50198"/>
    </source>
</evidence>
<dbReference type="GO" id="GO:0003755">
    <property type="term" value="F:peptidyl-prolyl cis-trans isomerase activity"/>
    <property type="evidence" value="ECO:0007669"/>
    <property type="project" value="UniProtKB-KW"/>
</dbReference>
<feature type="domain" description="PpiC" evidence="2">
    <location>
        <begin position="294"/>
        <end position="352"/>
    </location>
</feature>
<organism evidence="3 4">
    <name type="scientific">Chenopodium quinoa</name>
    <name type="common">Quinoa</name>
    <dbReference type="NCBI Taxonomy" id="63459"/>
    <lineage>
        <taxon>Eukaryota</taxon>
        <taxon>Viridiplantae</taxon>
        <taxon>Streptophyta</taxon>
        <taxon>Embryophyta</taxon>
        <taxon>Tracheophyta</taxon>
        <taxon>Spermatophyta</taxon>
        <taxon>Magnoliopsida</taxon>
        <taxon>eudicotyledons</taxon>
        <taxon>Gunneridae</taxon>
        <taxon>Pentapetalae</taxon>
        <taxon>Caryophyllales</taxon>
        <taxon>Chenopodiaceae</taxon>
        <taxon>Chenopodioideae</taxon>
        <taxon>Atripliceae</taxon>
        <taxon>Chenopodium</taxon>
    </lineage>
</organism>
<dbReference type="AlphaFoldDB" id="A0A803MZ21"/>
<dbReference type="EnsemblPlants" id="AUR62037598-RA">
    <property type="protein sequence ID" value="AUR62037598-RA:cds"/>
    <property type="gene ID" value="AUR62037598"/>
</dbReference>
<dbReference type="PANTHER" id="PTHR43629">
    <property type="entry name" value="PEPTIDYL-PROLYL CIS-TRANS ISOMERASE"/>
    <property type="match status" value="1"/>
</dbReference>
<dbReference type="Gramene" id="AUR62037598-RA">
    <property type="protein sequence ID" value="AUR62037598-RA:cds"/>
    <property type="gene ID" value="AUR62037598"/>
</dbReference>